<keyword evidence="2" id="KW-1185">Reference proteome</keyword>
<proteinExistence type="predicted"/>
<accession>K6YTY7</accession>
<evidence type="ECO:0000313" key="2">
    <source>
        <dbReference type="Proteomes" id="UP000006251"/>
    </source>
</evidence>
<gene>
    <name evidence="1" type="ORF">GPAL_0531</name>
</gene>
<dbReference type="Proteomes" id="UP000006251">
    <property type="component" value="Unassembled WGS sequence"/>
</dbReference>
<dbReference type="EMBL" id="BAEQ01000013">
    <property type="protein sequence ID" value="GAC27411.1"/>
    <property type="molecule type" value="Genomic_DNA"/>
</dbReference>
<evidence type="ECO:0000313" key="1">
    <source>
        <dbReference type="EMBL" id="GAC27411.1"/>
    </source>
</evidence>
<reference evidence="2" key="1">
    <citation type="journal article" date="2014" name="Environ. Microbiol.">
        <title>Comparative genomics of the marine bacterial genus Glaciecola reveals the high degree of genomic diversity and genomic characteristic for cold adaptation.</title>
        <authorList>
            <person name="Qin Q.L."/>
            <person name="Xie B.B."/>
            <person name="Yu Y."/>
            <person name="Shu Y.L."/>
            <person name="Rong J.C."/>
            <person name="Zhang Y.J."/>
            <person name="Zhao D.L."/>
            <person name="Chen X.L."/>
            <person name="Zhang X.Y."/>
            <person name="Chen B."/>
            <person name="Zhou B.C."/>
            <person name="Zhang Y.Z."/>
        </authorList>
    </citation>
    <scope>NUCLEOTIDE SEQUENCE [LARGE SCALE GENOMIC DNA]</scope>
    <source>
        <strain evidence="2">ACAM 615</strain>
    </source>
</reference>
<dbReference type="AlphaFoldDB" id="K6YTY7"/>
<comment type="caution">
    <text evidence="1">The sequence shown here is derived from an EMBL/GenBank/DDBJ whole genome shotgun (WGS) entry which is preliminary data.</text>
</comment>
<organism evidence="1 2">
    <name type="scientific">Brumicola pallidula DSM 14239 = ACAM 615</name>
    <dbReference type="NCBI Taxonomy" id="1121922"/>
    <lineage>
        <taxon>Bacteria</taxon>
        <taxon>Pseudomonadati</taxon>
        <taxon>Pseudomonadota</taxon>
        <taxon>Gammaproteobacteria</taxon>
        <taxon>Alteromonadales</taxon>
        <taxon>Alteromonadaceae</taxon>
        <taxon>Brumicola</taxon>
    </lineage>
</organism>
<sequence>MLRFIAGNVKQAQQRQSRIDSPEAMHSINRHWFGAMSHWLNEGITRYARADQNVALKDTS</sequence>
<name>K6YTY7_9ALTE</name>
<protein>
    <submittedName>
        <fullName evidence="1">Uncharacterized protein</fullName>
    </submittedName>
</protein>